<feature type="transmembrane region" description="Helical" evidence="1">
    <location>
        <begin position="239"/>
        <end position="261"/>
    </location>
</feature>
<feature type="transmembrane region" description="Helical" evidence="1">
    <location>
        <begin position="152"/>
        <end position="171"/>
    </location>
</feature>
<dbReference type="InterPro" id="IPR037185">
    <property type="entry name" value="EmrE-like"/>
</dbReference>
<dbReference type="EMBL" id="UINC01003450">
    <property type="protein sequence ID" value="SVA06433.1"/>
    <property type="molecule type" value="Genomic_DNA"/>
</dbReference>
<dbReference type="PANTHER" id="PTHR22911">
    <property type="entry name" value="ACYL-MALONYL CONDENSING ENZYME-RELATED"/>
    <property type="match status" value="1"/>
</dbReference>
<protein>
    <recommendedName>
        <fullName evidence="2">EamA domain-containing protein</fullName>
    </recommendedName>
</protein>
<dbReference type="SUPFAM" id="SSF103481">
    <property type="entry name" value="Multidrug resistance efflux transporter EmrE"/>
    <property type="match status" value="1"/>
</dbReference>
<feature type="transmembrane region" description="Helical" evidence="1">
    <location>
        <begin position="96"/>
        <end position="119"/>
    </location>
</feature>
<name>A0A381SYH9_9ZZZZ</name>
<feature type="domain" description="EamA" evidence="2">
    <location>
        <begin position="152"/>
        <end position="282"/>
    </location>
</feature>
<feature type="transmembrane region" description="Helical" evidence="1">
    <location>
        <begin position="69"/>
        <end position="90"/>
    </location>
</feature>
<feature type="transmembrane region" description="Helical" evidence="1">
    <location>
        <begin position="267"/>
        <end position="291"/>
    </location>
</feature>
<feature type="transmembrane region" description="Helical" evidence="1">
    <location>
        <begin position="128"/>
        <end position="146"/>
    </location>
</feature>
<keyword evidence="1" id="KW-0472">Membrane</keyword>
<feature type="transmembrane region" description="Helical" evidence="1">
    <location>
        <begin position="213"/>
        <end position="232"/>
    </location>
</feature>
<feature type="transmembrane region" description="Helical" evidence="1">
    <location>
        <begin position="37"/>
        <end position="57"/>
    </location>
</feature>
<reference evidence="3" key="1">
    <citation type="submission" date="2018-05" db="EMBL/GenBank/DDBJ databases">
        <authorList>
            <person name="Lanie J.A."/>
            <person name="Ng W.-L."/>
            <person name="Kazmierczak K.M."/>
            <person name="Andrzejewski T.M."/>
            <person name="Davidsen T.M."/>
            <person name="Wayne K.J."/>
            <person name="Tettelin H."/>
            <person name="Glass J.I."/>
            <person name="Rusch D."/>
            <person name="Podicherti R."/>
            <person name="Tsui H.-C.T."/>
            <person name="Winkler M.E."/>
        </authorList>
    </citation>
    <scope>NUCLEOTIDE SEQUENCE</scope>
</reference>
<feature type="transmembrane region" description="Helical" evidence="1">
    <location>
        <begin position="12"/>
        <end position="31"/>
    </location>
</feature>
<feature type="transmembrane region" description="Helical" evidence="1">
    <location>
        <begin position="183"/>
        <end position="201"/>
    </location>
</feature>
<feature type="domain" description="EamA" evidence="2">
    <location>
        <begin position="12"/>
        <end position="142"/>
    </location>
</feature>
<evidence type="ECO:0000259" key="2">
    <source>
        <dbReference type="Pfam" id="PF00892"/>
    </source>
</evidence>
<proteinExistence type="predicted"/>
<evidence type="ECO:0000313" key="3">
    <source>
        <dbReference type="EMBL" id="SVA06433.1"/>
    </source>
</evidence>
<keyword evidence="1" id="KW-0812">Transmembrane</keyword>
<evidence type="ECO:0000256" key="1">
    <source>
        <dbReference type="SAM" id="Phobius"/>
    </source>
</evidence>
<keyword evidence="1" id="KW-1133">Transmembrane helix</keyword>
<gene>
    <name evidence="3" type="ORF">METZ01_LOCUS59287</name>
</gene>
<sequence length="304" mass="32657">MFTTTSITQGRSFVIIAGVLWSTGGPLIRLLEGASEWQFLFYRSIGLATALFLLIRIKSPNTITQFKKAGIASVIGGLFLSLAFVTFVFSVTHTTIANALFIGPGAAPFIAGLLGWILLRERIDKTQWTAMTAAAIGILLMIQDGLSGDTLFGNLTAFAAAVGFAGFTVSLRWGKNENMLPAVCYAGLFTVFFSAFAAVFLNDGLSISRNDLFIATGFGAFGLGFGMVLYVAGSYKIQAAELVLLSLLEIILGPIWAWMFFSELPTSLTMIGGAILLSAILFQTFSGMGIFQKKLQTVTVKKMQ</sequence>
<organism evidence="3">
    <name type="scientific">marine metagenome</name>
    <dbReference type="NCBI Taxonomy" id="408172"/>
    <lineage>
        <taxon>unclassified sequences</taxon>
        <taxon>metagenomes</taxon>
        <taxon>ecological metagenomes</taxon>
    </lineage>
</organism>
<dbReference type="GO" id="GO:0016020">
    <property type="term" value="C:membrane"/>
    <property type="evidence" value="ECO:0007669"/>
    <property type="project" value="InterPro"/>
</dbReference>
<dbReference type="AlphaFoldDB" id="A0A381SYH9"/>
<dbReference type="Pfam" id="PF00892">
    <property type="entry name" value="EamA"/>
    <property type="match status" value="2"/>
</dbReference>
<accession>A0A381SYH9</accession>
<dbReference type="InterPro" id="IPR000620">
    <property type="entry name" value="EamA_dom"/>
</dbReference>
<dbReference type="PANTHER" id="PTHR22911:SF135">
    <property type="entry name" value="BLR4310 PROTEIN"/>
    <property type="match status" value="1"/>
</dbReference>